<keyword evidence="2" id="KW-1185">Reference proteome</keyword>
<proteinExistence type="predicted"/>
<reference evidence="1 2" key="1">
    <citation type="journal article" date="2019" name="Commun. Biol.">
        <title>The bagworm genome reveals a unique fibroin gene that provides high tensile strength.</title>
        <authorList>
            <person name="Kono N."/>
            <person name="Nakamura H."/>
            <person name="Ohtoshi R."/>
            <person name="Tomita M."/>
            <person name="Numata K."/>
            <person name="Arakawa K."/>
        </authorList>
    </citation>
    <scope>NUCLEOTIDE SEQUENCE [LARGE SCALE GENOMIC DNA]</scope>
</reference>
<gene>
    <name evidence="1" type="ORF">EVAR_40817_1</name>
</gene>
<dbReference type="AlphaFoldDB" id="A0A4C1WJI3"/>
<evidence type="ECO:0000313" key="1">
    <source>
        <dbReference type="EMBL" id="GBP50275.1"/>
    </source>
</evidence>
<name>A0A4C1WJI3_EUMVA</name>
<dbReference type="EMBL" id="BGZK01000562">
    <property type="protein sequence ID" value="GBP50275.1"/>
    <property type="molecule type" value="Genomic_DNA"/>
</dbReference>
<accession>A0A4C1WJI3</accession>
<comment type="caution">
    <text evidence="1">The sequence shown here is derived from an EMBL/GenBank/DDBJ whole genome shotgun (WGS) entry which is preliminary data.</text>
</comment>
<protein>
    <submittedName>
        <fullName evidence="1">Uncharacterized protein</fullName>
    </submittedName>
</protein>
<sequence length="88" mass="9752">MFLDQSHADVVVAQMAKIIGGPELGQRGTLKRHIILYNVCGRSSRRGRYDNTCYLPMATSSVSVWVASYTRRGCGGHILQSRQKRAAV</sequence>
<organism evidence="1 2">
    <name type="scientific">Eumeta variegata</name>
    <name type="common">Bagworm moth</name>
    <name type="synonym">Eumeta japonica</name>
    <dbReference type="NCBI Taxonomy" id="151549"/>
    <lineage>
        <taxon>Eukaryota</taxon>
        <taxon>Metazoa</taxon>
        <taxon>Ecdysozoa</taxon>
        <taxon>Arthropoda</taxon>
        <taxon>Hexapoda</taxon>
        <taxon>Insecta</taxon>
        <taxon>Pterygota</taxon>
        <taxon>Neoptera</taxon>
        <taxon>Endopterygota</taxon>
        <taxon>Lepidoptera</taxon>
        <taxon>Glossata</taxon>
        <taxon>Ditrysia</taxon>
        <taxon>Tineoidea</taxon>
        <taxon>Psychidae</taxon>
        <taxon>Oiketicinae</taxon>
        <taxon>Eumeta</taxon>
    </lineage>
</organism>
<dbReference type="Proteomes" id="UP000299102">
    <property type="component" value="Unassembled WGS sequence"/>
</dbReference>
<evidence type="ECO:0000313" key="2">
    <source>
        <dbReference type="Proteomes" id="UP000299102"/>
    </source>
</evidence>